<comment type="caution">
    <text evidence="1">The sequence shown here is derived from an EMBL/GenBank/DDBJ whole genome shotgun (WGS) entry which is preliminary data.</text>
</comment>
<dbReference type="AlphaFoldDB" id="A0A7Y7WIR4"/>
<protein>
    <submittedName>
        <fullName evidence="1">Uncharacterized protein</fullName>
    </submittedName>
</protein>
<sequence length="64" mass="7609">MTYIHIQNLTININMTPKQKLQLEADQRERVQQYVDEHQHNMTAEEMVEALRVDPEIIALFTNN</sequence>
<gene>
    <name evidence="1" type="ORF">HX829_23925</name>
</gene>
<evidence type="ECO:0000313" key="2">
    <source>
        <dbReference type="Proteomes" id="UP000582981"/>
    </source>
</evidence>
<accession>A0A7Y7WIR4</accession>
<dbReference type="Proteomes" id="UP000582981">
    <property type="component" value="Unassembled WGS sequence"/>
</dbReference>
<name>A0A7Y7WIR4_9PSED</name>
<proteinExistence type="predicted"/>
<reference evidence="1 2" key="1">
    <citation type="submission" date="2020-04" db="EMBL/GenBank/DDBJ databases">
        <title>Molecular characterization of pseudomonads from Agaricus bisporus reveal novel blotch 2 pathogens in Western Europe.</title>
        <authorList>
            <person name="Taparia T."/>
            <person name="Krijger M."/>
            <person name="Haynes E."/>
            <person name="Elpinstone J.G."/>
            <person name="Noble R."/>
            <person name="Van Der Wolf J."/>
        </authorList>
    </citation>
    <scope>NUCLEOTIDE SEQUENCE [LARGE SCALE GENOMIC DNA]</scope>
    <source>
        <strain evidence="1 2">F1001</strain>
    </source>
</reference>
<evidence type="ECO:0000313" key="1">
    <source>
        <dbReference type="EMBL" id="NWB49538.1"/>
    </source>
</evidence>
<dbReference type="EMBL" id="JACAPU010000030">
    <property type="protein sequence ID" value="NWB49538.1"/>
    <property type="molecule type" value="Genomic_DNA"/>
</dbReference>
<organism evidence="1 2">
    <name type="scientific">Pseudomonas gingeri</name>
    <dbReference type="NCBI Taxonomy" id="117681"/>
    <lineage>
        <taxon>Bacteria</taxon>
        <taxon>Pseudomonadati</taxon>
        <taxon>Pseudomonadota</taxon>
        <taxon>Gammaproteobacteria</taxon>
        <taxon>Pseudomonadales</taxon>
        <taxon>Pseudomonadaceae</taxon>
        <taxon>Pseudomonas</taxon>
    </lineage>
</organism>
<dbReference type="RefSeq" id="WP_177145168.1">
    <property type="nucleotide sequence ID" value="NZ_JACAPU010000030.1"/>
</dbReference>